<dbReference type="SUPFAM" id="SSF54236">
    <property type="entry name" value="Ubiquitin-like"/>
    <property type="match status" value="2"/>
</dbReference>
<keyword evidence="3" id="KW-1185">Reference proteome</keyword>
<dbReference type="PRINTS" id="PR00348">
    <property type="entry name" value="UBIQUITIN"/>
</dbReference>
<evidence type="ECO:0000259" key="1">
    <source>
        <dbReference type="PROSITE" id="PS50053"/>
    </source>
</evidence>
<dbReference type="HOGENOM" id="CLU_010412_4_2_1"/>
<dbReference type="STRING" id="1432141.A0A015LKQ8"/>
<comment type="caution">
    <text evidence="2">The sequence shown here is derived from an EMBL/GenBank/DDBJ whole genome shotgun (WGS) entry which is preliminary data.</text>
</comment>
<sequence>MRVKIRAFGFKFKIDVDSCDKIKQVKHKIKEAHGPDVDEQELYLGGLRLENEKTVSDYKIEENGEIKLLRIVVGGFQICIKNIRGKEITLQVRSTYTIKKVKELIFEKEGMEVDTQRLIFNGIDLLNDNLLSSYGIVKGNTLHLVSRLHGGSHLSV</sequence>
<dbReference type="PANTHER" id="PTHR10666">
    <property type="entry name" value="UBIQUITIN"/>
    <property type="match status" value="1"/>
</dbReference>
<protein>
    <submittedName>
        <fullName evidence="2">Ubiquitin</fullName>
    </submittedName>
</protein>
<dbReference type="SMART" id="SM00213">
    <property type="entry name" value="UBQ"/>
    <property type="match status" value="2"/>
</dbReference>
<dbReference type="Proteomes" id="UP000022910">
    <property type="component" value="Unassembled WGS sequence"/>
</dbReference>
<dbReference type="Gene3D" id="3.10.20.90">
    <property type="entry name" value="Phosphatidylinositol 3-kinase Catalytic Subunit, Chain A, domain 1"/>
    <property type="match status" value="2"/>
</dbReference>
<organism evidence="2 3">
    <name type="scientific">Rhizophagus irregularis (strain DAOM 197198w)</name>
    <name type="common">Glomus intraradices</name>
    <dbReference type="NCBI Taxonomy" id="1432141"/>
    <lineage>
        <taxon>Eukaryota</taxon>
        <taxon>Fungi</taxon>
        <taxon>Fungi incertae sedis</taxon>
        <taxon>Mucoromycota</taxon>
        <taxon>Glomeromycotina</taxon>
        <taxon>Glomeromycetes</taxon>
        <taxon>Glomerales</taxon>
        <taxon>Glomeraceae</taxon>
        <taxon>Rhizophagus</taxon>
    </lineage>
</organism>
<feature type="domain" description="Ubiquitin-like" evidence="1">
    <location>
        <begin position="76"/>
        <end position="151"/>
    </location>
</feature>
<dbReference type="Pfam" id="PF00240">
    <property type="entry name" value="ubiquitin"/>
    <property type="match status" value="2"/>
</dbReference>
<dbReference type="OrthoDB" id="2332596at2759"/>
<reference evidence="2 3" key="1">
    <citation type="submission" date="2014-02" db="EMBL/GenBank/DDBJ databases">
        <title>Single nucleus genome sequencing reveals high similarity among nuclei of an endomycorrhizal fungus.</title>
        <authorList>
            <person name="Lin K."/>
            <person name="Geurts R."/>
            <person name="Zhang Z."/>
            <person name="Limpens E."/>
            <person name="Saunders D.G."/>
            <person name="Mu D."/>
            <person name="Pang E."/>
            <person name="Cao H."/>
            <person name="Cha H."/>
            <person name="Lin T."/>
            <person name="Zhou Q."/>
            <person name="Shang Y."/>
            <person name="Li Y."/>
            <person name="Ivanov S."/>
            <person name="Sharma T."/>
            <person name="Velzen R.V."/>
            <person name="Ruijter N.D."/>
            <person name="Aanen D.K."/>
            <person name="Win J."/>
            <person name="Kamoun S."/>
            <person name="Bisseling T."/>
            <person name="Huang S."/>
        </authorList>
    </citation>
    <scope>NUCLEOTIDE SEQUENCE [LARGE SCALE GENOMIC DNA]</scope>
    <source>
        <strain evidence="3">DAOM197198w</strain>
    </source>
</reference>
<evidence type="ECO:0000313" key="3">
    <source>
        <dbReference type="Proteomes" id="UP000022910"/>
    </source>
</evidence>
<name>A0A015LKQ8_RHIIW</name>
<dbReference type="InterPro" id="IPR050158">
    <property type="entry name" value="Ubiquitin_ubiquitin-like"/>
</dbReference>
<dbReference type="InterPro" id="IPR029071">
    <property type="entry name" value="Ubiquitin-like_domsf"/>
</dbReference>
<dbReference type="EMBL" id="JEMT01028207">
    <property type="protein sequence ID" value="EXX55373.1"/>
    <property type="molecule type" value="Genomic_DNA"/>
</dbReference>
<dbReference type="PROSITE" id="PS50053">
    <property type="entry name" value="UBIQUITIN_2"/>
    <property type="match status" value="2"/>
</dbReference>
<evidence type="ECO:0000313" key="2">
    <source>
        <dbReference type="EMBL" id="EXX55373.1"/>
    </source>
</evidence>
<dbReference type="CDD" id="cd17039">
    <property type="entry name" value="Ubl_ubiquitin_like"/>
    <property type="match status" value="1"/>
</dbReference>
<dbReference type="InterPro" id="IPR019956">
    <property type="entry name" value="Ubiquitin_dom"/>
</dbReference>
<gene>
    <name evidence="2" type="ORF">RirG_225930</name>
</gene>
<dbReference type="AlphaFoldDB" id="A0A015LKQ8"/>
<proteinExistence type="predicted"/>
<feature type="domain" description="Ubiquitin-like" evidence="1">
    <location>
        <begin position="1"/>
        <end position="75"/>
    </location>
</feature>
<dbReference type="InterPro" id="IPR000626">
    <property type="entry name" value="Ubiquitin-like_dom"/>
</dbReference>
<accession>A0A015LKQ8</accession>